<dbReference type="GO" id="GO:0110051">
    <property type="term" value="P:metabolite repair"/>
    <property type="evidence" value="ECO:0007669"/>
    <property type="project" value="TreeGrafter"/>
</dbReference>
<dbReference type="EC" id="4.2.1.136" evidence="19"/>
<evidence type="ECO:0000256" key="3">
    <source>
        <dbReference type="ARBA" id="ARBA00006001"/>
    </source>
</evidence>
<dbReference type="NCBIfam" id="TIGR00196">
    <property type="entry name" value="yjeF_cterm"/>
    <property type="match status" value="1"/>
</dbReference>
<feature type="binding site" evidence="18">
    <location>
        <position position="151"/>
    </location>
    <ligand>
        <name>K(+)</name>
        <dbReference type="ChEBI" id="CHEBI:29103"/>
    </ligand>
</feature>
<dbReference type="NCBIfam" id="TIGR00197">
    <property type="entry name" value="yjeF_nterm"/>
    <property type="match status" value="1"/>
</dbReference>
<evidence type="ECO:0000256" key="12">
    <source>
        <dbReference type="ARBA" id="ARBA00023239"/>
    </source>
</evidence>
<dbReference type="PANTHER" id="PTHR12592:SF0">
    <property type="entry name" value="ATP-DEPENDENT (S)-NAD(P)H-HYDRATE DEHYDRATASE"/>
    <property type="match status" value="1"/>
</dbReference>
<evidence type="ECO:0000256" key="11">
    <source>
        <dbReference type="ARBA" id="ARBA00023235"/>
    </source>
</evidence>
<dbReference type="PANTHER" id="PTHR12592">
    <property type="entry name" value="ATP-DEPENDENT (S)-NAD(P)H-HYDRATE DEHYDRATASE FAMILY MEMBER"/>
    <property type="match status" value="1"/>
</dbReference>
<sequence>MTSAQILTVAQMQAAEQSLIDAGTSVETLMQVAGNGAAEWVWRIAAGRSVVILCGPGNNGGDGYVIAECLRARGLAVQVVAPLGPKTEAAKAARLAYKGETLTSGKGAKGDVLVDCLFGSGLARALEAEHALVLRDLASRAQSLIAVDLPSGVESDSGALLNEGLPDYDCTLALGAWKYAHWRLPSRSKMGALKLVEIGVEEVEGAAQLLAKPKLSAPALDAHKYSRGLCAVVGGAMPGASLLSAKAAMLGGAGYVKLLVDHAPASAPAALVVDTDPLEGALSDKRISSVLVGPGLGRDSDAQNRLRAVLAGPRPTVLDADALMLLRPEMLEKGAQVLATPHDGELEQLSRTFSVIAEERQARAHTLAKVSGMVICAKGPDTILAAPDGRIFIAPPASPWLSTAGTGDVLAGIAASRMATGKDAFTAACEAVWLHGEVARLASPNFTADDLAIRVREAYAAAL</sequence>
<dbReference type="PIRSF" id="PIRSF017184">
    <property type="entry name" value="Nnr"/>
    <property type="match status" value="1"/>
</dbReference>
<evidence type="ECO:0000256" key="1">
    <source>
        <dbReference type="ARBA" id="ARBA00000013"/>
    </source>
</evidence>
<evidence type="ECO:0000256" key="8">
    <source>
        <dbReference type="ARBA" id="ARBA00022857"/>
    </source>
</evidence>
<name>A0A850H430_9SPHN</name>
<comment type="function">
    <text evidence="18">Catalyzes the epimerization of the S- and R-forms of NAD(P)HX, a damaged form of NAD(P)H that is a result of enzymatic or heat-dependent hydration. This is a prerequisite for the S-specific NAD(P)H-hydrate dehydratase to allow the repair of both epimers of NAD(P)HX.</text>
</comment>
<keyword evidence="8 17" id="KW-0521">NADP</keyword>
<evidence type="ECO:0000256" key="9">
    <source>
        <dbReference type="ARBA" id="ARBA00022958"/>
    </source>
</evidence>
<dbReference type="InterPro" id="IPR017953">
    <property type="entry name" value="Carbohydrate_kinase_pred_CS"/>
</dbReference>
<dbReference type="EC" id="5.1.99.6" evidence="19"/>
<dbReference type="HAMAP" id="MF_01965">
    <property type="entry name" value="NADHX_dehydratase"/>
    <property type="match status" value="1"/>
</dbReference>
<comment type="catalytic activity">
    <reaction evidence="15 17 19">
        <text>(6S)-NADHX + ADP = AMP + phosphate + NADH + H(+)</text>
        <dbReference type="Rhea" id="RHEA:32223"/>
        <dbReference type="ChEBI" id="CHEBI:15378"/>
        <dbReference type="ChEBI" id="CHEBI:43474"/>
        <dbReference type="ChEBI" id="CHEBI:57945"/>
        <dbReference type="ChEBI" id="CHEBI:64074"/>
        <dbReference type="ChEBI" id="CHEBI:456215"/>
        <dbReference type="ChEBI" id="CHEBI:456216"/>
        <dbReference type="EC" id="4.2.1.136"/>
    </reaction>
</comment>
<keyword evidence="13" id="KW-0511">Multifunctional enzyme</keyword>
<dbReference type="InterPro" id="IPR036652">
    <property type="entry name" value="YjeF_N_dom_sf"/>
</dbReference>
<gene>
    <name evidence="17" type="primary">nnrD</name>
    <name evidence="18" type="synonym">nnrE</name>
    <name evidence="22" type="ORF">HUO12_03295</name>
</gene>
<dbReference type="InterPro" id="IPR000631">
    <property type="entry name" value="CARKD"/>
</dbReference>
<evidence type="ECO:0000256" key="2">
    <source>
        <dbReference type="ARBA" id="ARBA00000909"/>
    </source>
</evidence>
<evidence type="ECO:0000256" key="16">
    <source>
        <dbReference type="ARBA" id="ARBA00049209"/>
    </source>
</evidence>
<evidence type="ECO:0000256" key="17">
    <source>
        <dbReference type="HAMAP-Rule" id="MF_01965"/>
    </source>
</evidence>
<evidence type="ECO:0000256" key="19">
    <source>
        <dbReference type="PIRNR" id="PIRNR017184"/>
    </source>
</evidence>
<dbReference type="GO" id="GO:0046872">
    <property type="term" value="F:metal ion binding"/>
    <property type="evidence" value="ECO:0007669"/>
    <property type="project" value="UniProtKB-UniRule"/>
</dbReference>
<evidence type="ECO:0000256" key="13">
    <source>
        <dbReference type="ARBA" id="ARBA00023268"/>
    </source>
</evidence>
<feature type="binding site" evidence="17">
    <location>
        <position position="295"/>
    </location>
    <ligand>
        <name>(6S)-NADPHX</name>
        <dbReference type="ChEBI" id="CHEBI:64076"/>
    </ligand>
</feature>
<keyword evidence="7 17" id="KW-0067">ATP-binding</keyword>
<comment type="subunit">
    <text evidence="17">Homotetramer.</text>
</comment>
<keyword evidence="10 17" id="KW-0520">NAD</keyword>
<evidence type="ECO:0000256" key="15">
    <source>
        <dbReference type="ARBA" id="ARBA00048238"/>
    </source>
</evidence>
<comment type="cofactor">
    <cofactor evidence="17">
        <name>Mg(2+)</name>
        <dbReference type="ChEBI" id="CHEBI:18420"/>
    </cofactor>
</comment>
<dbReference type="PROSITE" id="PS51383">
    <property type="entry name" value="YJEF_C_3"/>
    <property type="match status" value="1"/>
</dbReference>
<keyword evidence="6 17" id="KW-0547">Nucleotide-binding</keyword>
<feature type="binding site" evidence="18">
    <location>
        <begin position="58"/>
        <end position="62"/>
    </location>
    <ligand>
        <name>(6S)-NADPHX</name>
        <dbReference type="ChEBI" id="CHEBI:64076"/>
    </ligand>
</feature>
<organism evidence="22 23">
    <name type="scientific">Altererythrobacter lutimaris</name>
    <dbReference type="NCBI Taxonomy" id="2743979"/>
    <lineage>
        <taxon>Bacteria</taxon>
        <taxon>Pseudomonadati</taxon>
        <taxon>Pseudomonadota</taxon>
        <taxon>Alphaproteobacteria</taxon>
        <taxon>Sphingomonadales</taxon>
        <taxon>Erythrobacteraceae</taxon>
        <taxon>Altererythrobacter</taxon>
    </lineage>
</organism>
<dbReference type="AlphaFoldDB" id="A0A850H430"/>
<evidence type="ECO:0000256" key="14">
    <source>
        <dbReference type="ARBA" id="ARBA00025153"/>
    </source>
</evidence>
<evidence type="ECO:0000259" key="21">
    <source>
        <dbReference type="PROSITE" id="PS51385"/>
    </source>
</evidence>
<dbReference type="PROSITE" id="PS01049">
    <property type="entry name" value="YJEF_C_1"/>
    <property type="match status" value="1"/>
</dbReference>
<comment type="catalytic activity">
    <reaction evidence="1 18 19">
        <text>(6R)-NADHX = (6S)-NADHX</text>
        <dbReference type="Rhea" id="RHEA:32215"/>
        <dbReference type="ChEBI" id="CHEBI:64074"/>
        <dbReference type="ChEBI" id="CHEBI:64075"/>
        <dbReference type="EC" id="5.1.99.6"/>
    </reaction>
</comment>
<dbReference type="InterPro" id="IPR030677">
    <property type="entry name" value="Nnr"/>
</dbReference>
<comment type="caution">
    <text evidence="22">The sequence shown here is derived from an EMBL/GenBank/DDBJ whole genome shotgun (WGS) entry which is preliminary data.</text>
</comment>
<evidence type="ECO:0000256" key="7">
    <source>
        <dbReference type="ARBA" id="ARBA00022840"/>
    </source>
</evidence>
<dbReference type="GO" id="GO:0052855">
    <property type="term" value="F:ADP-dependent NAD(P)H-hydrate dehydratase activity"/>
    <property type="evidence" value="ECO:0007669"/>
    <property type="project" value="UniProtKB-UniRule"/>
</dbReference>
<dbReference type="SUPFAM" id="SSF64153">
    <property type="entry name" value="YjeF N-terminal domain-like"/>
    <property type="match status" value="1"/>
</dbReference>
<dbReference type="Gene3D" id="3.40.50.10260">
    <property type="entry name" value="YjeF N-terminal domain"/>
    <property type="match status" value="1"/>
</dbReference>
<feature type="domain" description="YjeF N-terminal" evidence="21">
    <location>
        <begin position="12"/>
        <end position="206"/>
    </location>
</feature>
<dbReference type="GO" id="GO:0046496">
    <property type="term" value="P:nicotinamide nucleotide metabolic process"/>
    <property type="evidence" value="ECO:0007669"/>
    <property type="project" value="UniProtKB-UniRule"/>
</dbReference>
<keyword evidence="12 17" id="KW-0456">Lyase</keyword>
<dbReference type="Gene3D" id="3.40.1190.20">
    <property type="match status" value="1"/>
</dbReference>
<comment type="similarity">
    <text evidence="17">Belongs to the NnrD/CARKD family.</text>
</comment>
<comment type="function">
    <text evidence="17">Catalyzes the dehydration of the S-form of NAD(P)HX at the expense of ADP, which is converted to AMP. Together with NAD(P)HX epimerase, which catalyzes the epimerization of the S- and R-forms, the enzyme allows the repair of both epimers of NAD(P)HX, a damaged form of NAD(P)H that is a result of enzymatic or heat-dependent hydration.</text>
</comment>
<dbReference type="GO" id="GO:0052856">
    <property type="term" value="F:NAD(P)HX epimerase activity"/>
    <property type="evidence" value="ECO:0007669"/>
    <property type="project" value="UniProtKB-UniRule"/>
</dbReference>
<feature type="binding site" evidence="17">
    <location>
        <position position="342"/>
    </location>
    <ligand>
        <name>(6S)-NADPHX</name>
        <dbReference type="ChEBI" id="CHEBI:64076"/>
    </ligand>
</feature>
<dbReference type="CDD" id="cd01171">
    <property type="entry name" value="YXKO-related"/>
    <property type="match status" value="1"/>
</dbReference>
<feature type="binding site" evidence="18">
    <location>
        <position position="115"/>
    </location>
    <ligand>
        <name>K(+)</name>
        <dbReference type="ChEBI" id="CHEBI:29103"/>
    </ligand>
</feature>
<feature type="domain" description="YjeF C-terminal" evidence="20">
    <location>
        <begin position="207"/>
        <end position="462"/>
    </location>
</feature>
<proteinExistence type="inferred from homology"/>
<dbReference type="GO" id="GO:0005524">
    <property type="term" value="F:ATP binding"/>
    <property type="evidence" value="ECO:0007669"/>
    <property type="project" value="UniProtKB-UniRule"/>
</dbReference>
<feature type="binding site" evidence="17">
    <location>
        <begin position="378"/>
        <end position="382"/>
    </location>
    <ligand>
        <name>AMP</name>
        <dbReference type="ChEBI" id="CHEBI:456215"/>
    </ligand>
</feature>
<feature type="binding site" evidence="17">
    <location>
        <position position="240"/>
    </location>
    <ligand>
        <name>(6S)-NADPHX</name>
        <dbReference type="ChEBI" id="CHEBI:64076"/>
    </ligand>
</feature>
<comment type="function">
    <text evidence="14 19">Bifunctional enzyme that catalyzes the epimerization of the S- and R-forms of NAD(P)HX and the dehydration of the S-form of NAD(P)HX at the expense of ADP, which is converted to AMP. This allows the repair of both epimers of NAD(P)HX, a damaged form of NAD(P)H that is a result of enzymatic or heat-dependent hydration.</text>
</comment>
<evidence type="ECO:0000259" key="20">
    <source>
        <dbReference type="PROSITE" id="PS51383"/>
    </source>
</evidence>
<dbReference type="SUPFAM" id="SSF53613">
    <property type="entry name" value="Ribokinase-like"/>
    <property type="match status" value="1"/>
</dbReference>
<keyword evidence="5 18" id="KW-0479">Metal-binding</keyword>
<dbReference type="InterPro" id="IPR029056">
    <property type="entry name" value="Ribokinase-like"/>
</dbReference>
<feature type="binding site" evidence="18">
    <location>
        <position position="59"/>
    </location>
    <ligand>
        <name>K(+)</name>
        <dbReference type="ChEBI" id="CHEBI:29103"/>
    </ligand>
</feature>
<dbReference type="Pfam" id="PF01256">
    <property type="entry name" value="Carb_kinase"/>
    <property type="match status" value="1"/>
</dbReference>
<dbReference type="EMBL" id="JABWTA010000001">
    <property type="protein sequence ID" value="NVE93917.1"/>
    <property type="molecule type" value="Genomic_DNA"/>
</dbReference>
<dbReference type="PROSITE" id="PS51385">
    <property type="entry name" value="YJEF_N"/>
    <property type="match status" value="1"/>
</dbReference>
<feature type="binding site" evidence="17">
    <location>
        <position position="407"/>
    </location>
    <ligand>
        <name>AMP</name>
        <dbReference type="ChEBI" id="CHEBI:456215"/>
    </ligand>
</feature>
<comment type="similarity">
    <text evidence="3 19">In the N-terminal section; belongs to the NnrE/AIBP family.</text>
</comment>
<comment type="similarity">
    <text evidence="4 19">In the C-terminal section; belongs to the NnrD/CARKD family.</text>
</comment>
<evidence type="ECO:0000256" key="6">
    <source>
        <dbReference type="ARBA" id="ARBA00022741"/>
    </source>
</evidence>
<feature type="binding site" evidence="18">
    <location>
        <position position="148"/>
    </location>
    <ligand>
        <name>(6S)-NADPHX</name>
        <dbReference type="ChEBI" id="CHEBI:64076"/>
    </ligand>
</feature>
<comment type="catalytic activity">
    <reaction evidence="2 18 19">
        <text>(6R)-NADPHX = (6S)-NADPHX</text>
        <dbReference type="Rhea" id="RHEA:32227"/>
        <dbReference type="ChEBI" id="CHEBI:64076"/>
        <dbReference type="ChEBI" id="CHEBI:64077"/>
        <dbReference type="EC" id="5.1.99.6"/>
    </reaction>
</comment>
<protein>
    <recommendedName>
        <fullName evidence="19">Bifunctional NAD(P)H-hydrate repair enzyme</fullName>
    </recommendedName>
    <alternativeName>
        <fullName evidence="19">Nicotinamide nucleotide repair protein</fullName>
    </alternativeName>
    <domain>
        <recommendedName>
            <fullName evidence="19">ADP-dependent (S)-NAD(P)H-hydrate dehydratase</fullName>
            <ecNumber evidence="19">4.2.1.136</ecNumber>
        </recommendedName>
        <alternativeName>
            <fullName evidence="19">ADP-dependent NAD(P)HX dehydratase</fullName>
        </alternativeName>
    </domain>
    <domain>
        <recommendedName>
            <fullName evidence="19">NAD(P)H-hydrate epimerase</fullName>
            <ecNumber evidence="19">5.1.99.6</ecNumber>
        </recommendedName>
    </domain>
</protein>
<dbReference type="Proteomes" id="UP000546031">
    <property type="component" value="Unassembled WGS sequence"/>
</dbReference>
<evidence type="ECO:0000256" key="10">
    <source>
        <dbReference type="ARBA" id="ARBA00023027"/>
    </source>
</evidence>
<comment type="caution">
    <text evidence="18">Lacks conserved residue(s) required for the propagation of feature annotation.</text>
</comment>
<keyword evidence="9 18" id="KW-0630">Potassium</keyword>
<keyword evidence="11 18" id="KW-0413">Isomerase</keyword>
<feature type="binding site" evidence="18">
    <location>
        <begin position="119"/>
        <end position="125"/>
    </location>
    <ligand>
        <name>(6S)-NADPHX</name>
        <dbReference type="ChEBI" id="CHEBI:64076"/>
    </ligand>
</feature>
<dbReference type="RefSeq" id="WP_176272245.1">
    <property type="nucleotide sequence ID" value="NZ_JABWTA010000001.1"/>
</dbReference>
<accession>A0A850H430</accession>
<comment type="cofactor">
    <cofactor evidence="18 19">
        <name>K(+)</name>
        <dbReference type="ChEBI" id="CHEBI:29103"/>
    </cofactor>
    <text evidence="18 19">Binds 1 potassium ion per subunit.</text>
</comment>
<evidence type="ECO:0000256" key="4">
    <source>
        <dbReference type="ARBA" id="ARBA00009524"/>
    </source>
</evidence>
<comment type="catalytic activity">
    <reaction evidence="16 17 19">
        <text>(6S)-NADPHX + ADP = AMP + phosphate + NADPH + H(+)</text>
        <dbReference type="Rhea" id="RHEA:32235"/>
        <dbReference type="ChEBI" id="CHEBI:15378"/>
        <dbReference type="ChEBI" id="CHEBI:43474"/>
        <dbReference type="ChEBI" id="CHEBI:57783"/>
        <dbReference type="ChEBI" id="CHEBI:64076"/>
        <dbReference type="ChEBI" id="CHEBI:456215"/>
        <dbReference type="ChEBI" id="CHEBI:456216"/>
        <dbReference type="EC" id="4.2.1.136"/>
    </reaction>
</comment>
<feature type="binding site" evidence="17">
    <location>
        <position position="408"/>
    </location>
    <ligand>
        <name>(6S)-NADPHX</name>
        <dbReference type="ChEBI" id="CHEBI:64076"/>
    </ligand>
</feature>
<dbReference type="InterPro" id="IPR004443">
    <property type="entry name" value="YjeF_N_dom"/>
</dbReference>
<evidence type="ECO:0000256" key="18">
    <source>
        <dbReference type="HAMAP-Rule" id="MF_01966"/>
    </source>
</evidence>
<dbReference type="Pfam" id="PF03853">
    <property type="entry name" value="YjeF_N"/>
    <property type="match status" value="1"/>
</dbReference>
<comment type="similarity">
    <text evidence="18">Belongs to the NnrE/AIBP family.</text>
</comment>
<keyword evidence="23" id="KW-1185">Reference proteome</keyword>
<reference evidence="22 23" key="1">
    <citation type="submission" date="2020-06" db="EMBL/GenBank/DDBJ databases">
        <title>Altererythrobacter lutimaris sp. nov., a marine bacterium isolated from a tidal flat.</title>
        <authorList>
            <person name="Kim D."/>
            <person name="Yoo Y."/>
            <person name="Kim J.-J."/>
        </authorList>
    </citation>
    <scope>NUCLEOTIDE SEQUENCE [LARGE SCALE GENOMIC DNA]</scope>
    <source>
        <strain evidence="22 23">JGD-16</strain>
    </source>
</reference>
<dbReference type="HAMAP" id="MF_01966">
    <property type="entry name" value="NADHX_epimerase"/>
    <property type="match status" value="1"/>
</dbReference>
<evidence type="ECO:0000256" key="5">
    <source>
        <dbReference type="ARBA" id="ARBA00022723"/>
    </source>
</evidence>
<evidence type="ECO:0000313" key="22">
    <source>
        <dbReference type="EMBL" id="NVE93917.1"/>
    </source>
</evidence>
<evidence type="ECO:0000313" key="23">
    <source>
        <dbReference type="Proteomes" id="UP000546031"/>
    </source>
</evidence>